<gene>
    <name evidence="3" type="ORF">PRIO_4970</name>
</gene>
<dbReference type="PANTHER" id="PTHR48081">
    <property type="entry name" value="AB HYDROLASE SUPERFAMILY PROTEIN C4A8.06C"/>
    <property type="match status" value="1"/>
</dbReference>
<accession>A0A0E4HDK2</accession>
<proteinExistence type="predicted"/>
<dbReference type="PATRIC" id="fig|1073571.4.peg.5340"/>
<evidence type="ECO:0000313" key="4">
    <source>
        <dbReference type="Proteomes" id="UP000033163"/>
    </source>
</evidence>
<sequence length="151" mass="16685">MIASVEIRDTGITKFPAAVEDVKCAILFMRKHAGEYGIDLNRVAVWGDSSGGHLSLMTGLTIGEYDNGLYSEQTDEVSAIIDYYGVSDLLTLGKYNDILDHDAADSPFNGIESVRNTLSYNEEGKQVWKLSLLERLEAQTGLADILLYFIQ</sequence>
<evidence type="ECO:0000259" key="2">
    <source>
        <dbReference type="Pfam" id="PF20434"/>
    </source>
</evidence>
<dbReference type="PANTHER" id="PTHR48081:SF13">
    <property type="entry name" value="ALPHA_BETA HYDROLASE"/>
    <property type="match status" value="1"/>
</dbReference>
<dbReference type="InterPro" id="IPR049492">
    <property type="entry name" value="BD-FAE-like_dom"/>
</dbReference>
<dbReference type="SUPFAM" id="SSF53474">
    <property type="entry name" value="alpha/beta-Hydrolases"/>
    <property type="match status" value="1"/>
</dbReference>
<dbReference type="InterPro" id="IPR029058">
    <property type="entry name" value="AB_hydrolase_fold"/>
</dbReference>
<dbReference type="KEGG" id="pri:PRIO_4970"/>
<protein>
    <submittedName>
        <fullName evidence="3">Esterase/lipase</fullName>
    </submittedName>
</protein>
<dbReference type="InterPro" id="IPR050300">
    <property type="entry name" value="GDXG_lipolytic_enzyme"/>
</dbReference>
<dbReference type="AlphaFoldDB" id="A0A0E4HDK2"/>
<evidence type="ECO:0000256" key="1">
    <source>
        <dbReference type="ARBA" id="ARBA00022801"/>
    </source>
</evidence>
<dbReference type="GO" id="GO:0016787">
    <property type="term" value="F:hydrolase activity"/>
    <property type="evidence" value="ECO:0007669"/>
    <property type="project" value="UniProtKB-KW"/>
</dbReference>
<evidence type="ECO:0000313" key="3">
    <source>
        <dbReference type="EMBL" id="CQR57372.1"/>
    </source>
</evidence>
<dbReference type="Pfam" id="PF20434">
    <property type="entry name" value="BD-FAE"/>
    <property type="match status" value="1"/>
</dbReference>
<organism evidence="3 4">
    <name type="scientific">Paenibacillus riograndensis SBR5</name>
    <dbReference type="NCBI Taxonomy" id="1073571"/>
    <lineage>
        <taxon>Bacteria</taxon>
        <taxon>Bacillati</taxon>
        <taxon>Bacillota</taxon>
        <taxon>Bacilli</taxon>
        <taxon>Bacillales</taxon>
        <taxon>Paenibacillaceae</taxon>
        <taxon>Paenibacillus</taxon>
        <taxon>Paenibacillus sonchi group</taxon>
    </lineage>
</organism>
<feature type="domain" description="BD-FAE-like" evidence="2">
    <location>
        <begin position="2"/>
        <end position="102"/>
    </location>
</feature>
<dbReference type="EMBL" id="LN831776">
    <property type="protein sequence ID" value="CQR57372.1"/>
    <property type="molecule type" value="Genomic_DNA"/>
</dbReference>
<dbReference type="Proteomes" id="UP000033163">
    <property type="component" value="Chromosome I"/>
</dbReference>
<reference evidence="4" key="1">
    <citation type="submission" date="2015-03" db="EMBL/GenBank/DDBJ databases">
        <authorList>
            <person name="Wibberg D."/>
        </authorList>
    </citation>
    <scope>NUCLEOTIDE SEQUENCE [LARGE SCALE GENOMIC DNA]</scope>
</reference>
<dbReference type="Gene3D" id="3.40.50.1820">
    <property type="entry name" value="alpha/beta hydrolase"/>
    <property type="match status" value="1"/>
</dbReference>
<dbReference type="HOGENOM" id="CLU_1729591_0_0_9"/>
<name>A0A0E4HDK2_9BACL</name>
<keyword evidence="1" id="KW-0378">Hydrolase</keyword>